<keyword evidence="4" id="KW-0479">Metal-binding</keyword>
<sequence length="365" mass="40322">MGLCKCPKKKVTNLFCFEHRVNVCEHCLVANHPRCIVQSYLQWLQDSDYNPLCSLCNKGLTEEDSGECVRLVCYDVFHWDCLNQFASQMPSNTAPAGYSCPTCKHGLFPPANLMSPVAEALRQMLIQVNWARAGLGLPLIKEETPSMNKQSSALSSTASSFSAPPLAVHNITSSQSLTSVHSQVDAKKTLTPNSSSTNMPQYTRPSAQVSPYTSTPIMASSTAPSHSVINVDAGTTARGEKGILTSPRKLFDSTKDDVLNMSHDHDEDKYRRRPALNWLGRLFKTTEGKRMRDPNATMKRFIMVLIIGLIGFITVVMIFSRLGHMATEDDPAFNPLANPNIHVNERQPPILNQPAVPLGQNKLSH</sequence>
<evidence type="ECO:0000256" key="9">
    <source>
        <dbReference type="PROSITE-ProRule" id="PRU00175"/>
    </source>
</evidence>
<protein>
    <submittedName>
        <fullName evidence="13">Zinc finger protein-like 1,Zinc finger protein-like 1 homolog</fullName>
    </submittedName>
</protein>
<reference evidence="13" key="1">
    <citation type="submission" date="2021-01" db="EMBL/GenBank/DDBJ databases">
        <authorList>
            <person name="Li R."/>
            <person name="Bekaert M."/>
        </authorList>
    </citation>
    <scope>NUCLEOTIDE SEQUENCE</scope>
    <source>
        <strain evidence="13">Farmed</strain>
    </source>
</reference>
<gene>
    <name evidence="13" type="ORF">SPHA_10785</name>
</gene>
<keyword evidence="14" id="KW-1185">Reference proteome</keyword>
<dbReference type="Pfam" id="PF25998">
    <property type="entry name" value="U-box_ZFPL1"/>
    <property type="match status" value="1"/>
</dbReference>
<evidence type="ECO:0000256" key="1">
    <source>
        <dbReference type="ARBA" id="ARBA00004167"/>
    </source>
</evidence>
<evidence type="ECO:0000256" key="7">
    <source>
        <dbReference type="ARBA" id="ARBA00022989"/>
    </source>
</evidence>
<proteinExistence type="inferred from homology"/>
<dbReference type="InterPro" id="IPR039043">
    <property type="entry name" value="ZFPL1"/>
</dbReference>
<comment type="similarity">
    <text evidence="2">Belongs to the ZFPL1 family.</text>
</comment>
<evidence type="ECO:0000259" key="12">
    <source>
        <dbReference type="PROSITE" id="PS50089"/>
    </source>
</evidence>
<dbReference type="AlphaFoldDB" id="A0A812B4B3"/>
<dbReference type="CDD" id="cd16487">
    <property type="entry name" value="mRING-H2-C3DHC3_ZFPL1"/>
    <property type="match status" value="1"/>
</dbReference>
<dbReference type="EMBL" id="CAHIKZ030000352">
    <property type="protein sequence ID" value="CAE1169845.1"/>
    <property type="molecule type" value="Genomic_DNA"/>
</dbReference>
<feature type="domain" description="RING-type" evidence="12">
    <location>
        <begin position="53"/>
        <end position="104"/>
    </location>
</feature>
<name>A0A812B4B3_ACAPH</name>
<feature type="region of interest" description="Disordered" evidence="10">
    <location>
        <begin position="344"/>
        <end position="365"/>
    </location>
</feature>
<evidence type="ECO:0000256" key="6">
    <source>
        <dbReference type="ARBA" id="ARBA00022833"/>
    </source>
</evidence>
<dbReference type="OrthoDB" id="1916590at2759"/>
<dbReference type="Gene3D" id="3.30.40.10">
    <property type="entry name" value="Zinc/RING finger domain, C3HC4 (zinc finger)"/>
    <property type="match status" value="1"/>
</dbReference>
<evidence type="ECO:0000256" key="5">
    <source>
        <dbReference type="ARBA" id="ARBA00022771"/>
    </source>
</evidence>
<comment type="caution">
    <text evidence="13">The sequence shown here is derived from an EMBL/GenBank/DDBJ whole genome shotgun (WGS) entry which is preliminary data.</text>
</comment>
<dbReference type="PANTHER" id="PTHR12981">
    <property type="entry name" value="ZINC FINGER PROTEIN-LIKE 1"/>
    <property type="match status" value="1"/>
</dbReference>
<dbReference type="GO" id="GO:0008270">
    <property type="term" value="F:zinc ion binding"/>
    <property type="evidence" value="ECO:0007669"/>
    <property type="project" value="UniProtKB-KW"/>
</dbReference>
<keyword evidence="5 9" id="KW-0863">Zinc-finger</keyword>
<comment type="subcellular location">
    <subcellularLocation>
        <location evidence="1">Membrane</location>
        <topology evidence="1">Single-pass membrane protein</topology>
    </subcellularLocation>
</comment>
<evidence type="ECO:0000313" key="14">
    <source>
        <dbReference type="Proteomes" id="UP000597762"/>
    </source>
</evidence>
<evidence type="ECO:0000313" key="13">
    <source>
        <dbReference type="EMBL" id="CAE1169845.1"/>
    </source>
</evidence>
<evidence type="ECO:0000256" key="3">
    <source>
        <dbReference type="ARBA" id="ARBA00022692"/>
    </source>
</evidence>
<keyword evidence="6" id="KW-0862">Zinc</keyword>
<dbReference type="PANTHER" id="PTHR12981:SF0">
    <property type="entry name" value="ZINC FINGER PROTEIN-LIKE 1"/>
    <property type="match status" value="1"/>
</dbReference>
<organism evidence="13 14">
    <name type="scientific">Acanthosepion pharaonis</name>
    <name type="common">Pharaoh cuttlefish</name>
    <name type="synonym">Sepia pharaonis</name>
    <dbReference type="NCBI Taxonomy" id="158019"/>
    <lineage>
        <taxon>Eukaryota</taxon>
        <taxon>Metazoa</taxon>
        <taxon>Spiralia</taxon>
        <taxon>Lophotrochozoa</taxon>
        <taxon>Mollusca</taxon>
        <taxon>Cephalopoda</taxon>
        <taxon>Coleoidea</taxon>
        <taxon>Decapodiformes</taxon>
        <taxon>Sepiida</taxon>
        <taxon>Sepiina</taxon>
        <taxon>Sepiidae</taxon>
        <taxon>Acanthosepion</taxon>
    </lineage>
</organism>
<evidence type="ECO:0000256" key="2">
    <source>
        <dbReference type="ARBA" id="ARBA00005561"/>
    </source>
</evidence>
<dbReference type="PROSITE" id="PS50089">
    <property type="entry name" value="ZF_RING_2"/>
    <property type="match status" value="1"/>
</dbReference>
<dbReference type="Proteomes" id="UP000597762">
    <property type="component" value="Unassembled WGS sequence"/>
</dbReference>
<evidence type="ECO:0000256" key="10">
    <source>
        <dbReference type="SAM" id="MobiDB-lite"/>
    </source>
</evidence>
<dbReference type="Pfam" id="PF25993">
    <property type="entry name" value="zf-B_box_ZFPL1"/>
    <property type="match status" value="1"/>
</dbReference>
<feature type="transmembrane region" description="Helical" evidence="11">
    <location>
        <begin position="301"/>
        <end position="320"/>
    </location>
</feature>
<dbReference type="GO" id="GO:0016020">
    <property type="term" value="C:membrane"/>
    <property type="evidence" value="ECO:0007669"/>
    <property type="project" value="UniProtKB-SubCell"/>
</dbReference>
<dbReference type="InterPro" id="IPR013083">
    <property type="entry name" value="Znf_RING/FYVE/PHD"/>
</dbReference>
<keyword evidence="3 11" id="KW-0812">Transmembrane</keyword>
<feature type="compositionally biased region" description="Polar residues" evidence="10">
    <location>
        <begin position="190"/>
        <end position="213"/>
    </location>
</feature>
<dbReference type="InterPro" id="IPR001841">
    <property type="entry name" value="Znf_RING"/>
</dbReference>
<keyword evidence="8 11" id="KW-0472">Membrane</keyword>
<dbReference type="SUPFAM" id="SSF57850">
    <property type="entry name" value="RING/U-box"/>
    <property type="match status" value="1"/>
</dbReference>
<evidence type="ECO:0000256" key="4">
    <source>
        <dbReference type="ARBA" id="ARBA00022723"/>
    </source>
</evidence>
<keyword evidence="7 11" id="KW-1133">Transmembrane helix</keyword>
<evidence type="ECO:0000256" key="11">
    <source>
        <dbReference type="SAM" id="Phobius"/>
    </source>
</evidence>
<accession>A0A812B4B3</accession>
<dbReference type="InterPro" id="IPR058731">
    <property type="entry name" value="Znf-B_box_ZFPL1-like"/>
</dbReference>
<feature type="region of interest" description="Disordered" evidence="10">
    <location>
        <begin position="177"/>
        <end position="213"/>
    </location>
</feature>
<dbReference type="GO" id="GO:0005794">
    <property type="term" value="C:Golgi apparatus"/>
    <property type="evidence" value="ECO:0007669"/>
    <property type="project" value="TreeGrafter"/>
</dbReference>
<evidence type="ECO:0000256" key="8">
    <source>
        <dbReference type="ARBA" id="ARBA00023136"/>
    </source>
</evidence>
<dbReference type="InterPro" id="IPR058730">
    <property type="entry name" value="U-box_ZFPL1-like"/>
</dbReference>